<dbReference type="Gene3D" id="2.60.40.790">
    <property type="match status" value="1"/>
</dbReference>
<protein>
    <submittedName>
        <fullName evidence="4">Heat shock protein, Hsp20 family</fullName>
    </submittedName>
</protein>
<evidence type="ECO:0000256" key="1">
    <source>
        <dbReference type="PROSITE-ProRule" id="PRU00285"/>
    </source>
</evidence>
<dbReference type="CDD" id="cd06464">
    <property type="entry name" value="ACD_sHsps-like"/>
    <property type="match status" value="1"/>
</dbReference>
<keyword evidence="4" id="KW-0346">Stress response</keyword>
<dbReference type="EnsemblBacteria" id="ABA49980">
    <property type="protein sequence ID" value="ABA49980"/>
    <property type="gene ID" value="BURPS1710b_1572"/>
</dbReference>
<dbReference type="PROSITE" id="PS01031">
    <property type="entry name" value="SHSP"/>
    <property type="match status" value="1"/>
</dbReference>
<dbReference type="InterPro" id="IPR008978">
    <property type="entry name" value="HSP20-like_chaperone"/>
</dbReference>
<dbReference type="Proteomes" id="UP000002700">
    <property type="component" value="Chromosome I"/>
</dbReference>
<evidence type="ECO:0000259" key="3">
    <source>
        <dbReference type="PROSITE" id="PS01031"/>
    </source>
</evidence>
<dbReference type="InterPro" id="IPR031107">
    <property type="entry name" value="Small_HSP"/>
</dbReference>
<dbReference type="InterPro" id="IPR002068">
    <property type="entry name" value="A-crystallin/Hsp20_dom"/>
</dbReference>
<proteinExistence type="inferred from homology"/>
<evidence type="ECO:0000256" key="2">
    <source>
        <dbReference type="RuleBase" id="RU003616"/>
    </source>
</evidence>
<evidence type="ECO:0000313" key="5">
    <source>
        <dbReference type="Proteomes" id="UP000002700"/>
    </source>
</evidence>
<name>Q3JTX7_BURP1</name>
<dbReference type="KEGG" id="bpm:BURPS1710b_1572"/>
<dbReference type="PANTHER" id="PTHR11527">
    <property type="entry name" value="HEAT-SHOCK PROTEIN 20 FAMILY MEMBER"/>
    <property type="match status" value="1"/>
</dbReference>
<dbReference type="EMBL" id="CP000124">
    <property type="protein sequence ID" value="ABA49980.1"/>
    <property type="molecule type" value="Genomic_DNA"/>
</dbReference>
<dbReference type="AlphaFoldDB" id="Q3JTX7"/>
<evidence type="ECO:0000313" key="4">
    <source>
        <dbReference type="EMBL" id="ABA49980.1"/>
    </source>
</evidence>
<dbReference type="SUPFAM" id="SSF49764">
    <property type="entry name" value="HSP20-like chaperones"/>
    <property type="match status" value="1"/>
</dbReference>
<gene>
    <name evidence="4" type="primary">hsp</name>
    <name evidence="4" type="ordered locus">BURPS1710b_1572</name>
</gene>
<dbReference type="HOGENOM" id="CLU_046737_12_1_4"/>
<comment type="similarity">
    <text evidence="1 2">Belongs to the small heat shock protein (HSP20) family.</text>
</comment>
<organism evidence="4 5">
    <name type="scientific">Burkholderia pseudomallei (strain 1710b)</name>
    <dbReference type="NCBI Taxonomy" id="320372"/>
    <lineage>
        <taxon>Bacteria</taxon>
        <taxon>Pseudomonadati</taxon>
        <taxon>Pseudomonadota</taxon>
        <taxon>Betaproteobacteria</taxon>
        <taxon>Burkholderiales</taxon>
        <taxon>Burkholderiaceae</taxon>
        <taxon>Burkholderia</taxon>
        <taxon>pseudomallei group</taxon>
    </lineage>
</organism>
<dbReference type="Pfam" id="PF00011">
    <property type="entry name" value="HSP20"/>
    <property type="match status" value="1"/>
</dbReference>
<accession>Q3JTX7</accession>
<feature type="domain" description="SHSP" evidence="3">
    <location>
        <begin position="104"/>
        <end position="215"/>
    </location>
</feature>
<reference evidence="4 5" key="1">
    <citation type="submission" date="2005-09" db="EMBL/GenBank/DDBJ databases">
        <authorList>
            <person name="Woods D.E."/>
            <person name="Nierman W.C."/>
        </authorList>
    </citation>
    <scope>NUCLEOTIDE SEQUENCE [LARGE SCALE GENOMIC DNA]</scope>
    <source>
        <strain evidence="4 5">1710b</strain>
    </source>
</reference>
<sequence>MRRGSRTPATRRLKNDLLKSPLPRLSSKRRRSRLPRAARFDRFVAARQTNRYVRRRRRRVRQASFQEDTTMSDLYFGADLFSEFDRLHRQMANLFGGFPSSIRASRLGGFPALNVGTTEDSIEIVVFAPGMRAADFDVSIDKGLLAISGERKAAQRAEGEVRAYAQERFSGAFRRVVELPQNADPDKIRARYENGCLLISVGKREASKPRAITVQ</sequence>